<proteinExistence type="predicted"/>
<evidence type="ECO:0000313" key="3">
    <source>
        <dbReference type="Proteomes" id="UP000587760"/>
    </source>
</evidence>
<comment type="caution">
    <text evidence="2">The sequence shown here is derived from an EMBL/GenBank/DDBJ whole genome shotgun (WGS) entry which is preliminary data.</text>
</comment>
<name>A0A841R212_9SPIO</name>
<feature type="chain" id="PRO_5033054353" description="PEGA domain-containing protein" evidence="1">
    <location>
        <begin position="20"/>
        <end position="322"/>
    </location>
</feature>
<sequence length="322" mass="35993">MKKKLMVFFSTILSLSLWAENVNGLFVGELSLAEENTVEMALEEITAVIFDKETSFLEGIELKIEVPRELQQYRNSFAVYMYKNVTPEPSENGRFYRGTRIFMRMLPVQNNIYLRIPAFEDNSMVQNADSILIPGYTPRGEYPLLATIIPIMKGIPGSAFAEKFTLTCRPIYSPKGSLSLKVGSSLEEGDESFSVSIDGQPVKWPSGDYILDEGLHELIVSSSTGMSKTASVVINAGEKQFLDLQFNYSEPQILIDAPEGIGIYLDDEELIRKNPEDPITVDAGEHSIVFEIGGYQYSRDFTVVPGDSLTISLQMDVLIHKN</sequence>
<feature type="signal peptide" evidence="1">
    <location>
        <begin position="1"/>
        <end position="19"/>
    </location>
</feature>
<reference evidence="2 3" key="1">
    <citation type="submission" date="2020-08" db="EMBL/GenBank/DDBJ databases">
        <title>Genomic Encyclopedia of Type Strains, Phase IV (KMG-IV): sequencing the most valuable type-strain genomes for metagenomic binning, comparative biology and taxonomic classification.</title>
        <authorList>
            <person name="Goeker M."/>
        </authorList>
    </citation>
    <scope>NUCLEOTIDE SEQUENCE [LARGE SCALE GENOMIC DNA]</scope>
    <source>
        <strain evidence="2 3">DSM 2461</strain>
    </source>
</reference>
<evidence type="ECO:0000256" key="1">
    <source>
        <dbReference type="SAM" id="SignalP"/>
    </source>
</evidence>
<evidence type="ECO:0000313" key="2">
    <source>
        <dbReference type="EMBL" id="MBB6479054.1"/>
    </source>
</evidence>
<organism evidence="2 3">
    <name type="scientific">Spirochaeta isovalerica</name>
    <dbReference type="NCBI Taxonomy" id="150"/>
    <lineage>
        <taxon>Bacteria</taxon>
        <taxon>Pseudomonadati</taxon>
        <taxon>Spirochaetota</taxon>
        <taxon>Spirochaetia</taxon>
        <taxon>Spirochaetales</taxon>
        <taxon>Spirochaetaceae</taxon>
        <taxon>Spirochaeta</taxon>
    </lineage>
</organism>
<dbReference type="EMBL" id="JACHGJ010000001">
    <property type="protein sequence ID" value="MBB6479054.1"/>
    <property type="molecule type" value="Genomic_DNA"/>
</dbReference>
<gene>
    <name evidence="2" type="ORF">HNR50_000687</name>
</gene>
<protein>
    <recommendedName>
        <fullName evidence="4">PEGA domain-containing protein</fullName>
    </recommendedName>
</protein>
<dbReference type="AlphaFoldDB" id="A0A841R212"/>
<evidence type="ECO:0008006" key="4">
    <source>
        <dbReference type="Google" id="ProtNLM"/>
    </source>
</evidence>
<keyword evidence="1" id="KW-0732">Signal</keyword>
<accession>A0A841R212</accession>
<dbReference type="RefSeq" id="WP_184743790.1">
    <property type="nucleotide sequence ID" value="NZ_JACHGJ010000001.1"/>
</dbReference>
<keyword evidence="3" id="KW-1185">Reference proteome</keyword>
<dbReference type="Proteomes" id="UP000587760">
    <property type="component" value="Unassembled WGS sequence"/>
</dbReference>